<organism evidence="1 2">
    <name type="scientific">Rubidibacter lacunae KORDI 51-2</name>
    <dbReference type="NCBI Taxonomy" id="582515"/>
    <lineage>
        <taxon>Bacteria</taxon>
        <taxon>Bacillati</taxon>
        <taxon>Cyanobacteriota</taxon>
        <taxon>Cyanophyceae</taxon>
        <taxon>Oscillatoriophycideae</taxon>
        <taxon>Chroococcales</taxon>
        <taxon>Aphanothecaceae</taxon>
        <taxon>Rubidibacter</taxon>
    </lineage>
</organism>
<sequence length="66" mass="7642">MENPDLYLELGLLDYTKILIIPSPLCFTIGLQNSSVSFKLENHSGAFWHFIHQYNSEIRAQFHLCS</sequence>
<proteinExistence type="predicted"/>
<evidence type="ECO:0000313" key="2">
    <source>
        <dbReference type="Proteomes" id="UP000016960"/>
    </source>
</evidence>
<evidence type="ECO:0000313" key="1">
    <source>
        <dbReference type="EMBL" id="ERN40080.1"/>
    </source>
</evidence>
<dbReference type="InParanoid" id="U5DK70"/>
<protein>
    <submittedName>
        <fullName evidence="1">Uncharacterized protein</fullName>
    </submittedName>
</protein>
<comment type="caution">
    <text evidence="1">The sequence shown here is derived from an EMBL/GenBank/DDBJ whole genome shotgun (WGS) entry which is preliminary data.</text>
</comment>
<dbReference type="Proteomes" id="UP000016960">
    <property type="component" value="Unassembled WGS sequence"/>
</dbReference>
<dbReference type="AlphaFoldDB" id="U5DK70"/>
<dbReference type="EMBL" id="ASSJ01000081">
    <property type="protein sequence ID" value="ERN40080.1"/>
    <property type="molecule type" value="Genomic_DNA"/>
</dbReference>
<name>U5DK70_9CHRO</name>
<reference evidence="1 2" key="1">
    <citation type="submission" date="2013-05" db="EMBL/GenBank/DDBJ databases">
        <title>Draft genome sequence of Rubidibacter lacunae KORDI 51-2.</title>
        <authorList>
            <person name="Choi D.H."/>
            <person name="Noh J.H."/>
            <person name="Kwon K.-K."/>
            <person name="Lee J.-H."/>
            <person name="Ryu J.-Y."/>
        </authorList>
    </citation>
    <scope>NUCLEOTIDE SEQUENCE [LARGE SCALE GENOMIC DNA]</scope>
    <source>
        <strain evidence="1 2">KORDI 51-2</strain>
    </source>
</reference>
<keyword evidence="2" id="KW-1185">Reference proteome</keyword>
<gene>
    <name evidence="1" type="ORF">KR51_00033650</name>
</gene>
<accession>U5DK70</accession>